<sequence length="277" mass="30095">MPNTASERVAQAAYDSRDAGAFYSQIWGGNDIHLGIYTADDEPIADASHRTMQHMAEKIRQGGIGYVVDLGSGYCGAARFLTQHLDSKVLAVNLSSAQNRRAESLNQRAGVHDRIVVADASYNDVPASDAVADLVWSQDAFLHAPRRDVPMAEAARILKPGGEFLFTDPMAADGVSAADLSGVLERLNLTSLASPSEYKQLAADAGLEFVEFDDLSDMLPIHYGRVLEETRANADELLKTASQQYLDAMMTGLQHWVDAGNRGLLSWGIFHFRKPAA</sequence>
<gene>
    <name evidence="3" type="ORF">J2S62_002471</name>
</gene>
<comment type="caution">
    <text evidence="3">The sequence shown here is derived from an EMBL/GenBank/DDBJ whole genome shotgun (WGS) entry which is preliminary data.</text>
</comment>
<dbReference type="Pfam" id="PF08241">
    <property type="entry name" value="Methyltransf_11"/>
    <property type="match status" value="1"/>
</dbReference>
<keyword evidence="1" id="KW-0808">Transferase</keyword>
<dbReference type="PANTHER" id="PTHR44068:SF11">
    <property type="entry name" value="GERANYL DIPHOSPHATE 2-C-METHYLTRANSFERASE"/>
    <property type="match status" value="1"/>
</dbReference>
<dbReference type="SUPFAM" id="SSF53335">
    <property type="entry name" value="S-adenosyl-L-methionine-dependent methyltransferases"/>
    <property type="match status" value="1"/>
</dbReference>
<dbReference type="Gene3D" id="3.40.50.150">
    <property type="entry name" value="Vaccinia Virus protein VP39"/>
    <property type="match status" value="1"/>
</dbReference>
<organism evidence="3 4">
    <name type="scientific">Enteractinococcus fodinae</name>
    <dbReference type="NCBI Taxonomy" id="684663"/>
    <lineage>
        <taxon>Bacteria</taxon>
        <taxon>Bacillati</taxon>
        <taxon>Actinomycetota</taxon>
        <taxon>Actinomycetes</taxon>
        <taxon>Micrococcales</taxon>
        <taxon>Micrococcaceae</taxon>
    </lineage>
</organism>
<dbReference type="RefSeq" id="WP_310175186.1">
    <property type="nucleotide sequence ID" value="NZ_BAABHE010000002.1"/>
</dbReference>
<protein>
    <submittedName>
        <fullName evidence="3">SAM-dependent methyltransferase</fullName>
    </submittedName>
</protein>
<proteinExistence type="predicted"/>
<evidence type="ECO:0000256" key="1">
    <source>
        <dbReference type="ARBA" id="ARBA00022679"/>
    </source>
</evidence>
<feature type="domain" description="Methyltransferase type 11" evidence="2">
    <location>
        <begin position="68"/>
        <end position="166"/>
    </location>
</feature>
<keyword evidence="3" id="KW-0489">Methyltransferase</keyword>
<keyword evidence="4" id="KW-1185">Reference proteome</keyword>
<evidence type="ECO:0000313" key="3">
    <source>
        <dbReference type="EMBL" id="MDR7348214.1"/>
    </source>
</evidence>
<dbReference type="GO" id="GO:0032259">
    <property type="term" value="P:methylation"/>
    <property type="evidence" value="ECO:0007669"/>
    <property type="project" value="UniProtKB-KW"/>
</dbReference>
<dbReference type="InterPro" id="IPR013216">
    <property type="entry name" value="Methyltransf_11"/>
</dbReference>
<reference evidence="3 4" key="1">
    <citation type="submission" date="2023-07" db="EMBL/GenBank/DDBJ databases">
        <title>Sequencing the genomes of 1000 actinobacteria strains.</title>
        <authorList>
            <person name="Klenk H.-P."/>
        </authorList>
    </citation>
    <scope>NUCLEOTIDE SEQUENCE [LARGE SCALE GENOMIC DNA]</scope>
    <source>
        <strain evidence="3 4">DSM 22966</strain>
    </source>
</reference>
<dbReference type="InterPro" id="IPR050447">
    <property type="entry name" value="Erg6_SMT_methyltransf"/>
</dbReference>
<dbReference type="EMBL" id="JAVDYJ010000001">
    <property type="protein sequence ID" value="MDR7348214.1"/>
    <property type="molecule type" value="Genomic_DNA"/>
</dbReference>
<evidence type="ECO:0000313" key="4">
    <source>
        <dbReference type="Proteomes" id="UP001183794"/>
    </source>
</evidence>
<accession>A0ABU2B5F5</accession>
<dbReference type="GO" id="GO:0008168">
    <property type="term" value="F:methyltransferase activity"/>
    <property type="evidence" value="ECO:0007669"/>
    <property type="project" value="UniProtKB-KW"/>
</dbReference>
<dbReference type="CDD" id="cd02440">
    <property type="entry name" value="AdoMet_MTases"/>
    <property type="match status" value="1"/>
</dbReference>
<dbReference type="InterPro" id="IPR029063">
    <property type="entry name" value="SAM-dependent_MTases_sf"/>
</dbReference>
<name>A0ABU2B5F5_9MICC</name>
<evidence type="ECO:0000259" key="2">
    <source>
        <dbReference type="Pfam" id="PF08241"/>
    </source>
</evidence>
<dbReference type="PANTHER" id="PTHR44068">
    <property type="entry name" value="ZGC:194242"/>
    <property type="match status" value="1"/>
</dbReference>
<dbReference type="Proteomes" id="UP001183794">
    <property type="component" value="Unassembled WGS sequence"/>
</dbReference>